<dbReference type="Proteomes" id="UP001249851">
    <property type="component" value="Unassembled WGS sequence"/>
</dbReference>
<dbReference type="AlphaFoldDB" id="A0AAD9R192"/>
<reference evidence="1" key="1">
    <citation type="journal article" date="2023" name="G3 (Bethesda)">
        <title>Whole genome assembly and annotation of the endangered Caribbean coral Acropora cervicornis.</title>
        <authorList>
            <person name="Selwyn J.D."/>
            <person name="Vollmer S.V."/>
        </authorList>
    </citation>
    <scope>NUCLEOTIDE SEQUENCE</scope>
    <source>
        <strain evidence="1">K2</strain>
    </source>
</reference>
<accession>A0AAD9R192</accession>
<evidence type="ECO:0000313" key="2">
    <source>
        <dbReference type="Proteomes" id="UP001249851"/>
    </source>
</evidence>
<sequence>MMSNTPSMTQIVIVPKRLVILCCILRYMTAHGCIVLAPPELDAFLARVLSPHLTTECHASNLREIKLKRVDTRATRAVQLASIFMGGFDGKLFHSKYLLAVENACLIELCDGKAGRVEKFQRMKWCITEGLQADLSSPGLPANMVPRFPGQHGDGLLPTPVHFPFGPVPPAL</sequence>
<name>A0AAD9R192_ACRCE</name>
<reference evidence="1" key="2">
    <citation type="journal article" date="2023" name="Science">
        <title>Genomic signatures of disease resistance in endangered staghorn corals.</title>
        <authorList>
            <person name="Vollmer S.V."/>
            <person name="Selwyn J.D."/>
            <person name="Despard B.A."/>
            <person name="Roesel C.L."/>
        </authorList>
    </citation>
    <scope>NUCLEOTIDE SEQUENCE</scope>
    <source>
        <strain evidence="1">K2</strain>
    </source>
</reference>
<comment type="caution">
    <text evidence="1">The sequence shown here is derived from an EMBL/GenBank/DDBJ whole genome shotgun (WGS) entry which is preliminary data.</text>
</comment>
<dbReference type="PANTHER" id="PTHR15976:SF16">
    <property type="entry name" value="ASTEROID DOMAIN-CONTAINING PROTEIN"/>
    <property type="match status" value="1"/>
</dbReference>
<dbReference type="PANTHER" id="PTHR15976">
    <property type="entry name" value="CONSTITUTIVE COACTIVATOR OF PEROXISOME PROLIFERATOR-ACTIVATED RECEPTOR GAMMA"/>
    <property type="match status" value="1"/>
</dbReference>
<evidence type="ECO:0000313" key="1">
    <source>
        <dbReference type="EMBL" id="KAK2571152.1"/>
    </source>
</evidence>
<dbReference type="EMBL" id="JARQWQ010000006">
    <property type="protein sequence ID" value="KAK2571152.1"/>
    <property type="molecule type" value="Genomic_DNA"/>
</dbReference>
<gene>
    <name evidence="1" type="ORF">P5673_003714</name>
</gene>
<protein>
    <submittedName>
        <fullName evidence="1">Constitutive coactivator of PPAR-gamma-like protein 1</fullName>
    </submittedName>
</protein>
<organism evidence="1 2">
    <name type="scientific">Acropora cervicornis</name>
    <name type="common">Staghorn coral</name>
    <dbReference type="NCBI Taxonomy" id="6130"/>
    <lineage>
        <taxon>Eukaryota</taxon>
        <taxon>Metazoa</taxon>
        <taxon>Cnidaria</taxon>
        <taxon>Anthozoa</taxon>
        <taxon>Hexacorallia</taxon>
        <taxon>Scleractinia</taxon>
        <taxon>Astrocoeniina</taxon>
        <taxon>Acroporidae</taxon>
        <taxon>Acropora</taxon>
    </lineage>
</organism>
<dbReference type="InterPro" id="IPR026784">
    <property type="entry name" value="Coact_PPARg"/>
</dbReference>
<keyword evidence="2" id="KW-1185">Reference proteome</keyword>
<proteinExistence type="predicted"/>
<dbReference type="GO" id="GO:0005634">
    <property type="term" value="C:nucleus"/>
    <property type="evidence" value="ECO:0007669"/>
    <property type="project" value="TreeGrafter"/>
</dbReference>